<protein>
    <submittedName>
        <fullName evidence="1">Uncharacterized protein</fullName>
    </submittedName>
</protein>
<evidence type="ECO:0000313" key="2">
    <source>
        <dbReference type="Proteomes" id="UP001227230"/>
    </source>
</evidence>
<sequence>MFHLAFRATISSQSRRSEPSAFRIWRSEPLFLLSSAFRAIIIFHLAFRATISSQSWHSEPSTFFTWHSEPLFLLSLGVQGHQHVPFGFQIHYFFSVSAFRAINIFHLAFRATISSQSRRLEPSTFPIWYSEPLSLLGSTFRAISIFHLAFDSCPIGVSADLCPVGAP</sequence>
<name>A0ABY9C6X5_VITVI</name>
<dbReference type="Proteomes" id="UP001227230">
    <property type="component" value="Chromosome 7"/>
</dbReference>
<evidence type="ECO:0000313" key="1">
    <source>
        <dbReference type="EMBL" id="WJZ91062.1"/>
    </source>
</evidence>
<gene>
    <name evidence="1" type="ORF">VitviT2T_010169</name>
</gene>
<organism evidence="1 2">
    <name type="scientific">Vitis vinifera</name>
    <name type="common">Grape</name>
    <dbReference type="NCBI Taxonomy" id="29760"/>
    <lineage>
        <taxon>Eukaryota</taxon>
        <taxon>Viridiplantae</taxon>
        <taxon>Streptophyta</taxon>
        <taxon>Embryophyta</taxon>
        <taxon>Tracheophyta</taxon>
        <taxon>Spermatophyta</taxon>
        <taxon>Magnoliopsida</taxon>
        <taxon>eudicotyledons</taxon>
        <taxon>Gunneridae</taxon>
        <taxon>Pentapetalae</taxon>
        <taxon>rosids</taxon>
        <taxon>Vitales</taxon>
        <taxon>Vitaceae</taxon>
        <taxon>Viteae</taxon>
        <taxon>Vitis</taxon>
    </lineage>
</organism>
<accession>A0ABY9C6X5</accession>
<keyword evidence="2" id="KW-1185">Reference proteome</keyword>
<proteinExistence type="predicted"/>
<reference evidence="1 2" key="1">
    <citation type="journal article" date="2023" name="Hortic Res">
        <title>The complete reference genome for grapevine (Vitis vinifera L.) genetics and breeding.</title>
        <authorList>
            <person name="Shi X."/>
            <person name="Cao S."/>
            <person name="Wang X."/>
            <person name="Huang S."/>
            <person name="Wang Y."/>
            <person name="Liu Z."/>
            <person name="Liu W."/>
            <person name="Leng X."/>
            <person name="Peng Y."/>
            <person name="Wang N."/>
            <person name="Wang Y."/>
            <person name="Ma Z."/>
            <person name="Xu X."/>
            <person name="Zhang F."/>
            <person name="Xue H."/>
            <person name="Zhong H."/>
            <person name="Wang Y."/>
            <person name="Zhang K."/>
            <person name="Velt A."/>
            <person name="Avia K."/>
            <person name="Holtgrawe D."/>
            <person name="Grimplet J."/>
            <person name="Matus J.T."/>
            <person name="Ware D."/>
            <person name="Wu X."/>
            <person name="Wang H."/>
            <person name="Liu C."/>
            <person name="Fang Y."/>
            <person name="Rustenholz C."/>
            <person name="Cheng Z."/>
            <person name="Xiao H."/>
            <person name="Zhou Y."/>
        </authorList>
    </citation>
    <scope>NUCLEOTIDE SEQUENCE [LARGE SCALE GENOMIC DNA]</scope>
    <source>
        <strain evidence="2">cv. Pinot noir / PN40024</strain>
        <tissue evidence="1">Leaf</tissue>
    </source>
</reference>
<dbReference type="EMBL" id="CP126654">
    <property type="protein sequence ID" value="WJZ91062.1"/>
    <property type="molecule type" value="Genomic_DNA"/>
</dbReference>